<feature type="transmembrane region" description="Helical" evidence="8">
    <location>
        <begin position="385"/>
        <end position="407"/>
    </location>
</feature>
<dbReference type="FunFam" id="1.20.1720.10:FF:000005">
    <property type="entry name" value="Bcr/CflA family efflux transporter"/>
    <property type="match status" value="1"/>
</dbReference>
<name>E0I889_9BACL</name>
<feature type="domain" description="Major facilitator superfamily (MFS) profile" evidence="9">
    <location>
        <begin position="26"/>
        <end position="410"/>
    </location>
</feature>
<evidence type="ECO:0000256" key="1">
    <source>
        <dbReference type="ARBA" id="ARBA00004651"/>
    </source>
</evidence>
<dbReference type="InterPro" id="IPR020846">
    <property type="entry name" value="MFS_dom"/>
</dbReference>
<evidence type="ECO:0000313" key="11">
    <source>
        <dbReference type="Proteomes" id="UP000005387"/>
    </source>
</evidence>
<gene>
    <name evidence="10" type="ORF">PaecuDRAFT_1840</name>
</gene>
<feature type="transmembrane region" description="Helical" evidence="8">
    <location>
        <begin position="117"/>
        <end position="138"/>
    </location>
</feature>
<dbReference type="GO" id="GO:1990961">
    <property type="term" value="P:xenobiotic detoxification by transmembrane export across the plasma membrane"/>
    <property type="evidence" value="ECO:0007669"/>
    <property type="project" value="InterPro"/>
</dbReference>
<feature type="transmembrane region" description="Helical" evidence="8">
    <location>
        <begin position="230"/>
        <end position="254"/>
    </location>
</feature>
<dbReference type="Pfam" id="PF07690">
    <property type="entry name" value="MFS_1"/>
    <property type="match status" value="1"/>
</dbReference>
<keyword evidence="3 8" id="KW-0813">Transport</keyword>
<proteinExistence type="inferred from homology"/>
<dbReference type="SUPFAM" id="SSF103473">
    <property type="entry name" value="MFS general substrate transporter"/>
    <property type="match status" value="1"/>
</dbReference>
<feature type="transmembrane region" description="Helical" evidence="8">
    <location>
        <begin position="296"/>
        <end position="316"/>
    </location>
</feature>
<feature type="transmembrane region" description="Helical" evidence="8">
    <location>
        <begin position="359"/>
        <end position="379"/>
    </location>
</feature>
<evidence type="ECO:0000256" key="2">
    <source>
        <dbReference type="ARBA" id="ARBA00006236"/>
    </source>
</evidence>
<dbReference type="InterPro" id="IPR011701">
    <property type="entry name" value="MFS"/>
</dbReference>
<evidence type="ECO:0000256" key="4">
    <source>
        <dbReference type="ARBA" id="ARBA00022475"/>
    </source>
</evidence>
<sequence length="415" mass="42867">MNTNRTPTIKQIDSTDSKRSKRRLGIILILGSLSAFGPLSLDMYLPTLPKLADDLNASASLGQLSLTACLIGLAVGQLVAGPISDVRGRRLPLLIGLLLFAVTSFLCAISTSIETLIALRFIQGLGGSAGIVIARAVVRDMYSGTAMTKFFAMLMLVNGVAPIAAPIFGAQMVKFTSWSGIFVVLGLIGVVMLASVLFGLGETLPREKRSKSGLGNSLSTFGRLLRDRSFMGYALTQGLVTAAMFAYISGSPFVIQDLFGASPQTFSLIFAANGLGIVLAGQLVGKLAGRVSESKLLLYSLLYAAVGGLALLAMIVAHAPLGAVLPPLFMVVSSVGLVGTTAFSLAMQKQGQSAGSASALQGLMSMLGGALIAPLVGIAGSGTALPMGIVIAATDVGAIVVYLLMIVRAERARRG</sequence>
<dbReference type="GO" id="GO:0042910">
    <property type="term" value="F:xenobiotic transmembrane transporter activity"/>
    <property type="evidence" value="ECO:0007669"/>
    <property type="project" value="InterPro"/>
</dbReference>
<dbReference type="eggNOG" id="COG2814">
    <property type="taxonomic scope" value="Bacteria"/>
</dbReference>
<evidence type="ECO:0000256" key="3">
    <source>
        <dbReference type="ARBA" id="ARBA00022448"/>
    </source>
</evidence>
<organism evidence="10 11">
    <name type="scientific">Paenibacillus curdlanolyticus YK9</name>
    <dbReference type="NCBI Taxonomy" id="717606"/>
    <lineage>
        <taxon>Bacteria</taxon>
        <taxon>Bacillati</taxon>
        <taxon>Bacillota</taxon>
        <taxon>Bacilli</taxon>
        <taxon>Bacillales</taxon>
        <taxon>Paenibacillaceae</taxon>
        <taxon>Paenibacillus</taxon>
    </lineage>
</organism>
<accession>E0I889</accession>
<feature type="transmembrane region" description="Helical" evidence="8">
    <location>
        <begin position="91"/>
        <end position="111"/>
    </location>
</feature>
<dbReference type="OrthoDB" id="9800416at2"/>
<evidence type="ECO:0000259" key="9">
    <source>
        <dbReference type="PROSITE" id="PS50850"/>
    </source>
</evidence>
<evidence type="ECO:0000256" key="7">
    <source>
        <dbReference type="ARBA" id="ARBA00023136"/>
    </source>
</evidence>
<dbReference type="STRING" id="717606.PaecuDRAFT_1840"/>
<dbReference type="Proteomes" id="UP000005387">
    <property type="component" value="Unassembled WGS sequence"/>
</dbReference>
<dbReference type="GO" id="GO:0005886">
    <property type="term" value="C:plasma membrane"/>
    <property type="evidence" value="ECO:0007669"/>
    <property type="project" value="UniProtKB-SubCell"/>
</dbReference>
<dbReference type="RefSeq" id="WP_006037851.1">
    <property type="nucleotide sequence ID" value="NZ_AEDD01000004.1"/>
</dbReference>
<dbReference type="PROSITE" id="PS50850">
    <property type="entry name" value="MFS"/>
    <property type="match status" value="1"/>
</dbReference>
<dbReference type="PANTHER" id="PTHR23502">
    <property type="entry name" value="MAJOR FACILITATOR SUPERFAMILY"/>
    <property type="match status" value="1"/>
</dbReference>
<dbReference type="CDD" id="cd17320">
    <property type="entry name" value="MFS_MdfA_MDR_like"/>
    <property type="match status" value="1"/>
</dbReference>
<feature type="transmembrane region" description="Helical" evidence="8">
    <location>
        <begin position="328"/>
        <end position="347"/>
    </location>
</feature>
<evidence type="ECO:0000256" key="6">
    <source>
        <dbReference type="ARBA" id="ARBA00022989"/>
    </source>
</evidence>
<feature type="transmembrane region" description="Helical" evidence="8">
    <location>
        <begin position="181"/>
        <end position="201"/>
    </location>
</feature>
<keyword evidence="4 8" id="KW-1003">Cell membrane</keyword>
<evidence type="ECO:0000256" key="5">
    <source>
        <dbReference type="ARBA" id="ARBA00022692"/>
    </source>
</evidence>
<feature type="transmembrane region" description="Helical" evidence="8">
    <location>
        <begin position="24"/>
        <end position="41"/>
    </location>
</feature>
<keyword evidence="5 8" id="KW-0812">Transmembrane</keyword>
<dbReference type="Gene3D" id="1.20.1720.10">
    <property type="entry name" value="Multidrug resistance protein D"/>
    <property type="match status" value="1"/>
</dbReference>
<comment type="subcellular location">
    <subcellularLocation>
        <location evidence="1 8">Cell membrane</location>
        <topology evidence="1 8">Multi-pass membrane protein</topology>
    </subcellularLocation>
</comment>
<protein>
    <recommendedName>
        <fullName evidence="8">Bcr/CflA family efflux transporter</fullName>
    </recommendedName>
</protein>
<keyword evidence="11" id="KW-1185">Reference proteome</keyword>
<comment type="similarity">
    <text evidence="2 8">Belongs to the major facilitator superfamily. Bcr/CmlA family.</text>
</comment>
<feature type="transmembrane region" description="Helical" evidence="8">
    <location>
        <begin position="61"/>
        <end position="79"/>
    </location>
</feature>
<reference evidence="10 11" key="1">
    <citation type="submission" date="2010-07" db="EMBL/GenBank/DDBJ databases">
        <title>The draft genome of Paenibacillus curdlanolyticus YK9.</title>
        <authorList>
            <consortium name="US DOE Joint Genome Institute (JGI-PGF)"/>
            <person name="Lucas S."/>
            <person name="Copeland A."/>
            <person name="Lapidus A."/>
            <person name="Cheng J.-F."/>
            <person name="Bruce D."/>
            <person name="Goodwin L."/>
            <person name="Pitluck S."/>
            <person name="Land M.L."/>
            <person name="Hauser L."/>
            <person name="Chang Y.-J."/>
            <person name="Jeffries C."/>
            <person name="Anderson I.J."/>
            <person name="Johnson E."/>
            <person name="Loganathan U."/>
            <person name="Mulhopadhyay B."/>
            <person name="Kyrpides N."/>
            <person name="Woyke T.J."/>
        </authorList>
    </citation>
    <scope>NUCLEOTIDE SEQUENCE [LARGE SCALE GENOMIC DNA]</scope>
    <source>
        <strain evidence="10 11">YK9</strain>
    </source>
</reference>
<evidence type="ECO:0000313" key="10">
    <source>
        <dbReference type="EMBL" id="EFM11394.1"/>
    </source>
</evidence>
<keyword evidence="6 8" id="KW-1133">Transmembrane helix</keyword>
<dbReference type="InterPro" id="IPR004812">
    <property type="entry name" value="Efflux_drug-R_Bcr/CmlA"/>
</dbReference>
<dbReference type="PANTHER" id="PTHR23502:SF132">
    <property type="entry name" value="POLYAMINE TRANSPORTER 2-RELATED"/>
    <property type="match status" value="1"/>
</dbReference>
<feature type="transmembrane region" description="Helical" evidence="8">
    <location>
        <begin position="266"/>
        <end position="284"/>
    </location>
</feature>
<dbReference type="EMBL" id="AEDD01000004">
    <property type="protein sequence ID" value="EFM11394.1"/>
    <property type="molecule type" value="Genomic_DNA"/>
</dbReference>
<dbReference type="AlphaFoldDB" id="E0I889"/>
<evidence type="ECO:0000256" key="8">
    <source>
        <dbReference type="RuleBase" id="RU365088"/>
    </source>
</evidence>
<dbReference type="NCBIfam" id="TIGR00710">
    <property type="entry name" value="efflux_Bcr_CflA"/>
    <property type="match status" value="1"/>
</dbReference>
<keyword evidence="7 8" id="KW-0472">Membrane</keyword>
<dbReference type="InterPro" id="IPR036259">
    <property type="entry name" value="MFS_trans_sf"/>
</dbReference>
<feature type="transmembrane region" description="Helical" evidence="8">
    <location>
        <begin position="150"/>
        <end position="169"/>
    </location>
</feature>